<organism evidence="2 3">
    <name type="scientific">Amphritea pacifica</name>
    <dbReference type="NCBI Taxonomy" id="2811233"/>
    <lineage>
        <taxon>Bacteria</taxon>
        <taxon>Pseudomonadati</taxon>
        <taxon>Pseudomonadota</taxon>
        <taxon>Gammaproteobacteria</taxon>
        <taxon>Oceanospirillales</taxon>
        <taxon>Oceanospirillaceae</taxon>
        <taxon>Amphritea</taxon>
    </lineage>
</organism>
<feature type="domain" description="DSBA-like thioredoxin" evidence="1">
    <location>
        <begin position="4"/>
        <end position="180"/>
    </location>
</feature>
<evidence type="ECO:0000313" key="3">
    <source>
        <dbReference type="Proteomes" id="UP000760472"/>
    </source>
</evidence>
<gene>
    <name evidence="2" type="ORF">JW498_16190</name>
</gene>
<keyword evidence="3" id="KW-1185">Reference proteome</keyword>
<dbReference type="SUPFAM" id="SSF52833">
    <property type="entry name" value="Thioredoxin-like"/>
    <property type="match status" value="1"/>
</dbReference>
<dbReference type="InterPro" id="IPR036249">
    <property type="entry name" value="Thioredoxin-like_sf"/>
</dbReference>
<dbReference type="Proteomes" id="UP000760472">
    <property type="component" value="Unassembled WGS sequence"/>
</dbReference>
<dbReference type="EMBL" id="JAFFZP010000029">
    <property type="protein sequence ID" value="MBN0988912.1"/>
    <property type="molecule type" value="Genomic_DNA"/>
</dbReference>
<sequence>MVNVHYFFDPMCGWCYGASPLIGGLAATPGFKIIYHPGGMIMKQAIDPAFRQHILHADRKIAAMTGVHFGEAYQARVAGEGEFVVDSYAPTCAFLVGQEMGIAADIMLETLQQAHYQDGKHLDELNVLAELAVSIGLDETEWNQHMVKFEPEMMDIIKESHRLMGQMQVSGYPTLIIEKEGKLERLEHTRFYGRISDWEAYLAGCLGG</sequence>
<evidence type="ECO:0000313" key="2">
    <source>
        <dbReference type="EMBL" id="MBN0988912.1"/>
    </source>
</evidence>
<dbReference type="CDD" id="cd03025">
    <property type="entry name" value="DsbA_FrnE_like"/>
    <property type="match status" value="1"/>
</dbReference>
<name>A0ABS2WC32_9GAMM</name>
<dbReference type="Pfam" id="PF01323">
    <property type="entry name" value="DSBA"/>
    <property type="match status" value="1"/>
</dbReference>
<dbReference type="InterPro" id="IPR001853">
    <property type="entry name" value="DSBA-like_thioredoxin_dom"/>
</dbReference>
<proteinExistence type="predicted"/>
<dbReference type="Gene3D" id="3.40.30.10">
    <property type="entry name" value="Glutaredoxin"/>
    <property type="match status" value="1"/>
</dbReference>
<dbReference type="RefSeq" id="WP_205214064.1">
    <property type="nucleotide sequence ID" value="NZ_JAFFZP010000029.1"/>
</dbReference>
<protein>
    <submittedName>
        <fullName evidence="2">DsbA family protein</fullName>
    </submittedName>
</protein>
<reference evidence="2 3" key="1">
    <citation type="submission" date="2021-02" db="EMBL/GenBank/DDBJ databases">
        <title>A novel species of genus Amphritea isolated from a fishpond in China.</title>
        <authorList>
            <person name="Lu H."/>
        </authorList>
    </citation>
    <scope>NUCLEOTIDE SEQUENCE [LARGE SCALE GENOMIC DNA]</scope>
    <source>
        <strain evidence="2 3">RP18W</strain>
    </source>
</reference>
<comment type="caution">
    <text evidence="2">The sequence shown here is derived from an EMBL/GenBank/DDBJ whole genome shotgun (WGS) entry which is preliminary data.</text>
</comment>
<evidence type="ECO:0000259" key="1">
    <source>
        <dbReference type="Pfam" id="PF01323"/>
    </source>
</evidence>
<accession>A0ABS2WC32</accession>